<dbReference type="Pfam" id="PF08282">
    <property type="entry name" value="Hydrolase_3"/>
    <property type="match status" value="1"/>
</dbReference>
<organism evidence="12 13">
    <name type="scientific">Trebonia kvetii</name>
    <dbReference type="NCBI Taxonomy" id="2480626"/>
    <lineage>
        <taxon>Bacteria</taxon>
        <taxon>Bacillati</taxon>
        <taxon>Actinomycetota</taxon>
        <taxon>Actinomycetes</taxon>
        <taxon>Streptosporangiales</taxon>
        <taxon>Treboniaceae</taxon>
        <taxon>Trebonia</taxon>
    </lineage>
</organism>
<dbReference type="GO" id="GO:0006883">
    <property type="term" value="P:intracellular sodium ion homeostasis"/>
    <property type="evidence" value="ECO:0007669"/>
    <property type="project" value="TreeGrafter"/>
</dbReference>
<keyword evidence="5" id="KW-0067">ATP-binding</keyword>
<dbReference type="EMBL" id="RPFW01000002">
    <property type="protein sequence ID" value="TVZ05247.1"/>
    <property type="molecule type" value="Genomic_DNA"/>
</dbReference>
<dbReference type="SFLD" id="SFLDF00027">
    <property type="entry name" value="p-type_atpase"/>
    <property type="match status" value="1"/>
</dbReference>
<dbReference type="GO" id="GO:1990573">
    <property type="term" value="P:potassium ion import across plasma membrane"/>
    <property type="evidence" value="ECO:0007669"/>
    <property type="project" value="TreeGrafter"/>
</dbReference>
<dbReference type="SUPFAM" id="SSF56784">
    <property type="entry name" value="HAD-like"/>
    <property type="match status" value="1"/>
</dbReference>
<name>A0A6P2C2P8_9ACTN</name>
<dbReference type="SUPFAM" id="SSF81653">
    <property type="entry name" value="Calcium ATPase, transduction domain A"/>
    <property type="match status" value="1"/>
</dbReference>
<comment type="catalytic activity">
    <reaction evidence="9">
        <text>ATP + H2O = ADP + phosphate + H(+)</text>
        <dbReference type="Rhea" id="RHEA:13065"/>
        <dbReference type="ChEBI" id="CHEBI:15377"/>
        <dbReference type="ChEBI" id="CHEBI:15378"/>
        <dbReference type="ChEBI" id="CHEBI:30616"/>
        <dbReference type="ChEBI" id="CHEBI:43474"/>
        <dbReference type="ChEBI" id="CHEBI:456216"/>
    </reaction>
</comment>
<dbReference type="InterPro" id="IPR001757">
    <property type="entry name" value="P_typ_ATPase"/>
</dbReference>
<evidence type="ECO:0000259" key="11">
    <source>
        <dbReference type="SMART" id="SM00831"/>
    </source>
</evidence>
<feature type="transmembrane region" description="Helical" evidence="10">
    <location>
        <begin position="254"/>
        <end position="274"/>
    </location>
</feature>
<evidence type="ECO:0000256" key="5">
    <source>
        <dbReference type="ARBA" id="ARBA00022840"/>
    </source>
</evidence>
<feature type="transmembrane region" description="Helical" evidence="10">
    <location>
        <begin position="72"/>
        <end position="102"/>
    </location>
</feature>
<evidence type="ECO:0000256" key="7">
    <source>
        <dbReference type="ARBA" id="ARBA00022989"/>
    </source>
</evidence>
<dbReference type="Pfam" id="PF13246">
    <property type="entry name" value="Cation_ATPase"/>
    <property type="match status" value="1"/>
</dbReference>
<dbReference type="GO" id="GO:0036376">
    <property type="term" value="P:sodium ion export across plasma membrane"/>
    <property type="evidence" value="ECO:0007669"/>
    <property type="project" value="TreeGrafter"/>
</dbReference>
<dbReference type="InterPro" id="IPR023298">
    <property type="entry name" value="ATPase_P-typ_TM_dom_sf"/>
</dbReference>
<keyword evidence="4" id="KW-0547">Nucleotide-binding</keyword>
<dbReference type="InterPro" id="IPR006068">
    <property type="entry name" value="ATPase_P-typ_cation-transptr_C"/>
</dbReference>
<feature type="transmembrane region" description="Helical" evidence="10">
    <location>
        <begin position="733"/>
        <end position="756"/>
    </location>
</feature>
<accession>A0A6P2C2P8</accession>
<feature type="domain" description="Cation-transporting P-type ATPase N-terminal" evidence="11">
    <location>
        <begin position="12"/>
        <end position="86"/>
    </location>
</feature>
<dbReference type="GO" id="GO:0016887">
    <property type="term" value="F:ATP hydrolysis activity"/>
    <property type="evidence" value="ECO:0007669"/>
    <property type="project" value="InterPro"/>
</dbReference>
<feature type="transmembrane region" description="Helical" evidence="10">
    <location>
        <begin position="807"/>
        <end position="829"/>
    </location>
</feature>
<dbReference type="GO" id="GO:0030007">
    <property type="term" value="P:intracellular potassium ion homeostasis"/>
    <property type="evidence" value="ECO:0007669"/>
    <property type="project" value="TreeGrafter"/>
</dbReference>
<dbReference type="GO" id="GO:1902600">
    <property type="term" value="P:proton transmembrane transport"/>
    <property type="evidence" value="ECO:0007669"/>
    <property type="project" value="TreeGrafter"/>
</dbReference>
<dbReference type="InterPro" id="IPR023299">
    <property type="entry name" value="ATPase_P-typ_cyto_dom_N"/>
</dbReference>
<dbReference type="Gene3D" id="3.40.1110.10">
    <property type="entry name" value="Calcium-transporting ATPase, cytoplasmic domain N"/>
    <property type="match status" value="1"/>
</dbReference>
<dbReference type="PRINTS" id="PR00119">
    <property type="entry name" value="CATATPASE"/>
</dbReference>
<dbReference type="Gene3D" id="1.20.1110.10">
    <property type="entry name" value="Calcium-transporting ATPase, transmembrane domain"/>
    <property type="match status" value="1"/>
</dbReference>
<feature type="transmembrane region" description="Helical" evidence="10">
    <location>
        <begin position="841"/>
        <end position="864"/>
    </location>
</feature>
<evidence type="ECO:0000313" key="13">
    <source>
        <dbReference type="Proteomes" id="UP000460272"/>
    </source>
</evidence>
<keyword evidence="6" id="KW-1278">Translocase</keyword>
<reference evidence="12 13" key="1">
    <citation type="submission" date="2018-11" db="EMBL/GenBank/DDBJ databases">
        <title>Trebonia kvetii gen.nov., sp.nov., a novel acidophilic actinobacterium, and proposal of the new actinobacterial family Treboniaceae fam. nov.</title>
        <authorList>
            <person name="Rapoport D."/>
            <person name="Sagova-Mareckova M."/>
            <person name="Sedlacek I."/>
            <person name="Provaznik J."/>
            <person name="Kralova S."/>
            <person name="Pavlinic D."/>
            <person name="Benes V."/>
            <person name="Kopecky J."/>
        </authorList>
    </citation>
    <scope>NUCLEOTIDE SEQUENCE [LARGE SCALE GENOMIC DNA]</scope>
    <source>
        <strain evidence="12 13">15Tr583</strain>
    </source>
</reference>
<dbReference type="Proteomes" id="UP000460272">
    <property type="component" value="Unassembled WGS sequence"/>
</dbReference>
<keyword evidence="3 10" id="KW-0812">Transmembrane</keyword>
<dbReference type="PRINTS" id="PR00120">
    <property type="entry name" value="HATPASE"/>
</dbReference>
<comment type="caution">
    <text evidence="12">The sequence shown here is derived from an EMBL/GenBank/DDBJ whole genome shotgun (WGS) entry which is preliminary data.</text>
</comment>
<feature type="transmembrane region" description="Helical" evidence="10">
    <location>
        <begin position="876"/>
        <end position="894"/>
    </location>
</feature>
<feature type="transmembrane region" description="Helical" evidence="10">
    <location>
        <begin position="280"/>
        <end position="300"/>
    </location>
</feature>
<keyword evidence="7 10" id="KW-1133">Transmembrane helix</keyword>
<proteinExistence type="inferred from homology"/>
<dbReference type="AlphaFoldDB" id="A0A6P2C2P8"/>
<dbReference type="PANTHER" id="PTHR43294">
    <property type="entry name" value="SODIUM/POTASSIUM-TRANSPORTING ATPASE SUBUNIT ALPHA"/>
    <property type="match status" value="1"/>
</dbReference>
<dbReference type="InterPro" id="IPR018303">
    <property type="entry name" value="ATPase_P-typ_P_site"/>
</dbReference>
<dbReference type="Gene3D" id="3.40.50.1000">
    <property type="entry name" value="HAD superfamily/HAD-like"/>
    <property type="match status" value="1"/>
</dbReference>
<feature type="transmembrane region" description="Helical" evidence="10">
    <location>
        <begin position="777"/>
        <end position="795"/>
    </location>
</feature>
<dbReference type="PROSITE" id="PS00154">
    <property type="entry name" value="ATPASE_E1_E2"/>
    <property type="match status" value="1"/>
</dbReference>
<evidence type="ECO:0000256" key="4">
    <source>
        <dbReference type="ARBA" id="ARBA00022741"/>
    </source>
</evidence>
<evidence type="ECO:0000313" key="12">
    <source>
        <dbReference type="EMBL" id="TVZ05247.1"/>
    </source>
</evidence>
<dbReference type="Pfam" id="PF00690">
    <property type="entry name" value="Cation_ATPase_N"/>
    <property type="match status" value="1"/>
</dbReference>
<evidence type="ECO:0000256" key="9">
    <source>
        <dbReference type="ARBA" id="ARBA00049360"/>
    </source>
</evidence>
<dbReference type="InterPro" id="IPR050510">
    <property type="entry name" value="Cation_transp_ATPase_P-type"/>
</dbReference>
<dbReference type="GO" id="GO:0005524">
    <property type="term" value="F:ATP binding"/>
    <property type="evidence" value="ECO:0007669"/>
    <property type="project" value="UniProtKB-KW"/>
</dbReference>
<dbReference type="PANTHER" id="PTHR43294:SF20">
    <property type="entry name" value="P-TYPE ATPASE"/>
    <property type="match status" value="1"/>
</dbReference>
<dbReference type="InterPro" id="IPR044492">
    <property type="entry name" value="P_typ_ATPase_HD_dom"/>
</dbReference>
<gene>
    <name evidence="12" type="ORF">EAS64_11735</name>
</gene>
<evidence type="ECO:0000256" key="6">
    <source>
        <dbReference type="ARBA" id="ARBA00022967"/>
    </source>
</evidence>
<dbReference type="SUPFAM" id="SSF81665">
    <property type="entry name" value="Calcium ATPase, transmembrane domain M"/>
    <property type="match status" value="1"/>
</dbReference>
<dbReference type="InterPro" id="IPR036412">
    <property type="entry name" value="HAD-like_sf"/>
</dbReference>
<dbReference type="SFLD" id="SFLDS00003">
    <property type="entry name" value="Haloacid_Dehalogenase"/>
    <property type="match status" value="1"/>
</dbReference>
<comment type="similarity">
    <text evidence="2">Belongs to the cation transport ATPase (P-type) (TC 3.A.3) family. Type IIA subfamily.</text>
</comment>
<dbReference type="Pfam" id="PF00122">
    <property type="entry name" value="E1-E2_ATPase"/>
    <property type="match status" value="1"/>
</dbReference>
<protein>
    <submittedName>
        <fullName evidence="12">Cation-transporting P-type ATPase</fullName>
    </submittedName>
</protein>
<evidence type="ECO:0000256" key="8">
    <source>
        <dbReference type="ARBA" id="ARBA00023136"/>
    </source>
</evidence>
<dbReference type="SUPFAM" id="SSF81660">
    <property type="entry name" value="Metal cation-transporting ATPase, ATP-binding domain N"/>
    <property type="match status" value="1"/>
</dbReference>
<dbReference type="GO" id="GO:0005886">
    <property type="term" value="C:plasma membrane"/>
    <property type="evidence" value="ECO:0007669"/>
    <property type="project" value="UniProtKB-SubCell"/>
</dbReference>
<evidence type="ECO:0000256" key="10">
    <source>
        <dbReference type="SAM" id="Phobius"/>
    </source>
</evidence>
<comment type="subcellular location">
    <subcellularLocation>
        <location evidence="1">Cell membrane</location>
        <topology evidence="1">Multi-pass membrane protein</topology>
    </subcellularLocation>
</comment>
<dbReference type="SFLD" id="SFLDG00002">
    <property type="entry name" value="C1.7:_P-type_atpase_like"/>
    <property type="match status" value="1"/>
</dbReference>
<dbReference type="RefSeq" id="WP_145852950.1">
    <property type="nucleotide sequence ID" value="NZ_RPFW01000002.1"/>
</dbReference>
<dbReference type="InterPro" id="IPR004014">
    <property type="entry name" value="ATPase_P-typ_cation-transptr_N"/>
</dbReference>
<evidence type="ECO:0000256" key="2">
    <source>
        <dbReference type="ARBA" id="ARBA00005675"/>
    </source>
</evidence>
<dbReference type="OrthoDB" id="9814270at2"/>
<dbReference type="GO" id="GO:0005391">
    <property type="term" value="F:P-type sodium:potassium-exchanging transporter activity"/>
    <property type="evidence" value="ECO:0007669"/>
    <property type="project" value="TreeGrafter"/>
</dbReference>
<keyword evidence="13" id="KW-1185">Reference proteome</keyword>
<dbReference type="NCBIfam" id="TIGR01494">
    <property type="entry name" value="ATPase_P-type"/>
    <property type="match status" value="2"/>
</dbReference>
<evidence type="ECO:0000256" key="1">
    <source>
        <dbReference type="ARBA" id="ARBA00004651"/>
    </source>
</evidence>
<dbReference type="Pfam" id="PF00689">
    <property type="entry name" value="Cation_ATPase_C"/>
    <property type="match status" value="1"/>
</dbReference>
<dbReference type="InterPro" id="IPR059000">
    <property type="entry name" value="ATPase_P-type_domA"/>
</dbReference>
<keyword evidence="8 10" id="KW-0472">Membrane</keyword>
<evidence type="ECO:0000256" key="3">
    <source>
        <dbReference type="ARBA" id="ARBA00022692"/>
    </source>
</evidence>
<dbReference type="SMART" id="SM00831">
    <property type="entry name" value="Cation_ATPase_N"/>
    <property type="match status" value="1"/>
</dbReference>
<dbReference type="InterPro" id="IPR023214">
    <property type="entry name" value="HAD_sf"/>
</dbReference>
<dbReference type="Gene3D" id="2.70.150.10">
    <property type="entry name" value="Calcium-transporting ATPase, cytoplasmic transduction domain A"/>
    <property type="match status" value="1"/>
</dbReference>
<dbReference type="InterPro" id="IPR008250">
    <property type="entry name" value="ATPase_P-typ_transduc_dom_A_sf"/>
</dbReference>
<sequence>MTTMSPRSDDVAWYTLSAEDAARRLSVVPAQGLRPDQVTRLRAKYGPNELPKEPPPSRWAVARGQLLNPMNIMLMIVGAASIAIGQVPTAIVVLALVTFNVVMGTNQEMKARASVDALAQLQVLKARVRRTGEIFEIDSTTLVPGDIVLIEAGDVVPADGRIISSATLEVQEAALTGESAPVAKDRGALAGGEVGIGDRTDMVFQNTQVTRGSAMFVVTATGQATQMGQIAGMVSATKRSRSPLQRELDGMTKVFGTIAWLAVAVIAIVGIVRGQDITTLVLLCVSTAIASIPVGLPTFVQTMLSSGAQRLAAAKAVVKSLSDVETLGGTTVINSDKTGTLTMNAMTATTMLAGGDWYTISGPGYQKAGVIMGVAGGESPDFRRLALGLALCTDATVGDDESVIGDPTEAAFVVLAAKMGVDAAETRTVLPRRTEVPFDSEYKFMATFHDCPESLAGGILRQPHLVCVKGAPDVVLERCGTALWHGKQVPVDTVREQIIAANSDLSSRGLRVLAFAARELGSDTMTLAMTDPMAVVTDLVFVALVAIMDPLRTEAKDAVRAALGAGIDVRMITGDHTVTARAIADELGLGAGVITGTELQHLTDAELTSRLPALHVFGRVAPEDKLRLARLMQESGDVVAMTGDAVNDAAALKQADIGVAMGSGSEVSKQAAKIVLTDDNFATLVHAVDLGRDIYRRISSYVKLQLTILSSVLQLMVYATILNINHGIALFPLQLLFCKFFVVITVVIGFIADVPDPGVMQRPPRRPGTKMVNRPQLIRWFASGFIVAAIALGVLEWGPGKPSTTHASANMTMAFAIVSFSAVNLGLVMRREREPAWSRPVFPYLGWIILGWTLTWAAVELGMFQRLLNTQSLTGGQWLTVLGLSLVMPLAVGVDKAIQLRRQRTMPAAAGLPAVPAVPAPRA</sequence>